<protein>
    <submittedName>
        <fullName evidence="1">Uncharacterized protein</fullName>
    </submittedName>
</protein>
<name>A0ABW4NEN2_9SPHN</name>
<sequence length="61" mass="7006">MLALSRSRDIARFDYLQRQRLLYRLALGQPNQEDLVNHLARGSDTKIAELSALALDLRPLE</sequence>
<proteinExistence type="predicted"/>
<reference evidence="2" key="1">
    <citation type="journal article" date="2019" name="Int. J. Syst. Evol. Microbiol.">
        <title>The Global Catalogue of Microorganisms (GCM) 10K type strain sequencing project: providing services to taxonomists for standard genome sequencing and annotation.</title>
        <authorList>
            <consortium name="The Broad Institute Genomics Platform"/>
            <consortium name="The Broad Institute Genome Sequencing Center for Infectious Disease"/>
            <person name="Wu L."/>
            <person name="Ma J."/>
        </authorList>
    </citation>
    <scope>NUCLEOTIDE SEQUENCE [LARGE SCALE GENOMIC DNA]</scope>
    <source>
        <strain evidence="2">Q85</strain>
    </source>
</reference>
<comment type="caution">
    <text evidence="1">The sequence shown here is derived from an EMBL/GenBank/DDBJ whole genome shotgun (WGS) entry which is preliminary data.</text>
</comment>
<evidence type="ECO:0000313" key="1">
    <source>
        <dbReference type="EMBL" id="MFD1788494.1"/>
    </source>
</evidence>
<organism evidence="1 2">
    <name type="scientific">Sphingomonas floccifaciens</name>
    <dbReference type="NCBI Taxonomy" id="1844115"/>
    <lineage>
        <taxon>Bacteria</taxon>
        <taxon>Pseudomonadati</taxon>
        <taxon>Pseudomonadota</taxon>
        <taxon>Alphaproteobacteria</taxon>
        <taxon>Sphingomonadales</taxon>
        <taxon>Sphingomonadaceae</taxon>
        <taxon>Sphingomonas</taxon>
    </lineage>
</organism>
<evidence type="ECO:0000313" key="2">
    <source>
        <dbReference type="Proteomes" id="UP001597283"/>
    </source>
</evidence>
<accession>A0ABW4NEN2</accession>
<dbReference type="Proteomes" id="UP001597283">
    <property type="component" value="Unassembled WGS sequence"/>
</dbReference>
<keyword evidence="2" id="KW-1185">Reference proteome</keyword>
<gene>
    <name evidence="1" type="ORF">ACFSC3_13030</name>
</gene>
<dbReference type="EMBL" id="JBHUFC010000003">
    <property type="protein sequence ID" value="MFD1788494.1"/>
    <property type="molecule type" value="Genomic_DNA"/>
</dbReference>
<dbReference type="RefSeq" id="WP_205498103.1">
    <property type="nucleotide sequence ID" value="NZ_JBHUFC010000003.1"/>
</dbReference>